<proteinExistence type="predicted"/>
<dbReference type="InterPro" id="IPR042099">
    <property type="entry name" value="ANL_N_sf"/>
</dbReference>
<dbReference type="EC" id="6.2.1.3" evidence="3"/>
<dbReference type="Pfam" id="PF13193">
    <property type="entry name" value="AMP-binding_C"/>
    <property type="match status" value="1"/>
</dbReference>
<dbReference type="PROSITE" id="PS00455">
    <property type="entry name" value="AMP_BINDING"/>
    <property type="match status" value="1"/>
</dbReference>
<dbReference type="EC" id="6.2.1.26" evidence="3"/>
<dbReference type="Gene3D" id="3.30.300.30">
    <property type="match status" value="1"/>
</dbReference>
<dbReference type="Pfam" id="PF00501">
    <property type="entry name" value="AMP-binding"/>
    <property type="match status" value="1"/>
</dbReference>
<dbReference type="RefSeq" id="WP_011518306.1">
    <property type="nucleotide sequence ID" value="NC_007974.2"/>
</dbReference>
<dbReference type="InterPro" id="IPR050237">
    <property type="entry name" value="ATP-dep_AMP-bd_enzyme"/>
</dbReference>
<evidence type="ECO:0000313" key="4">
    <source>
        <dbReference type="Proteomes" id="UP000002429"/>
    </source>
</evidence>
<gene>
    <name evidence="3" type="primary">fadD</name>
    <name evidence="3" type="ordered locus">Rmet_3788</name>
</gene>
<dbReference type="Gene3D" id="3.40.50.12780">
    <property type="entry name" value="N-terminal domain of ligase-like"/>
    <property type="match status" value="1"/>
</dbReference>
<dbReference type="GO" id="GO:0008756">
    <property type="term" value="F:o-succinylbenzoate-CoA ligase activity"/>
    <property type="evidence" value="ECO:0007669"/>
    <property type="project" value="UniProtKB-EC"/>
</dbReference>
<dbReference type="HOGENOM" id="CLU_000022_59_0_4"/>
<protein>
    <submittedName>
        <fullName evidence="3">Acyl-CoA synthetase (AMP-forming)/AMP-acid ligase II</fullName>
        <ecNumber evidence="3">6.2.1.26</ecNumber>
        <ecNumber evidence="3">6.2.1.3</ecNumber>
    </submittedName>
</protein>
<dbReference type="Proteomes" id="UP000002429">
    <property type="component" value="Plasmid megaplasmid"/>
</dbReference>
<evidence type="ECO:0000259" key="2">
    <source>
        <dbReference type="Pfam" id="PF13193"/>
    </source>
</evidence>
<dbReference type="PANTHER" id="PTHR43767">
    <property type="entry name" value="LONG-CHAIN-FATTY-ACID--COA LIGASE"/>
    <property type="match status" value="1"/>
</dbReference>
<keyword evidence="3" id="KW-0436">Ligase</keyword>
<geneLocation type="plasmid" evidence="3 4">
    <name>megaplasmid</name>
</geneLocation>
<feature type="domain" description="AMP-binding enzyme C-terminal" evidence="2">
    <location>
        <begin position="429"/>
        <end position="504"/>
    </location>
</feature>
<dbReference type="GO" id="GO:0004467">
    <property type="term" value="F:long-chain fatty acid-CoA ligase activity"/>
    <property type="evidence" value="ECO:0007669"/>
    <property type="project" value="UniProtKB-EC"/>
</dbReference>
<dbReference type="EMBL" id="CP000353">
    <property type="protein sequence ID" value="ABF10658.1"/>
    <property type="molecule type" value="Genomic_DNA"/>
</dbReference>
<evidence type="ECO:0000259" key="1">
    <source>
        <dbReference type="Pfam" id="PF00501"/>
    </source>
</evidence>
<accession>Q1LGR8</accession>
<organism evidence="3 4">
    <name type="scientific">Cupriavidus metallidurans (strain ATCC 43123 / DSM 2839 / NBRC 102507 / CH34)</name>
    <name type="common">Ralstonia metallidurans</name>
    <dbReference type="NCBI Taxonomy" id="266264"/>
    <lineage>
        <taxon>Bacteria</taxon>
        <taxon>Pseudomonadati</taxon>
        <taxon>Pseudomonadota</taxon>
        <taxon>Betaproteobacteria</taxon>
        <taxon>Burkholderiales</taxon>
        <taxon>Burkholderiaceae</taxon>
        <taxon>Cupriavidus</taxon>
    </lineage>
</organism>
<dbReference type="InterPro" id="IPR020845">
    <property type="entry name" value="AMP-binding_CS"/>
</dbReference>
<evidence type="ECO:0000313" key="3">
    <source>
        <dbReference type="EMBL" id="ABF10658.1"/>
    </source>
</evidence>
<keyword evidence="3" id="KW-0614">Plasmid</keyword>
<reference evidence="4" key="1">
    <citation type="journal article" date="2010" name="PLoS ONE">
        <title>The complete genome sequence of Cupriavidus metallidurans strain CH34, a master survivalist in harsh and anthropogenic environments.</title>
        <authorList>
            <person name="Janssen P.J."/>
            <person name="Van Houdt R."/>
            <person name="Moors H."/>
            <person name="Monsieurs P."/>
            <person name="Morin N."/>
            <person name="Michaux A."/>
            <person name="Benotmane M.A."/>
            <person name="Leys N."/>
            <person name="Vallaeys T."/>
            <person name="Lapidus A."/>
            <person name="Monchy S."/>
            <person name="Medigue C."/>
            <person name="Taghavi S."/>
            <person name="McCorkle S."/>
            <person name="Dunn J."/>
            <person name="van der Lelie D."/>
            <person name="Mergeay M."/>
        </authorList>
    </citation>
    <scope>NUCLEOTIDE SEQUENCE [LARGE SCALE GENOMIC DNA]</scope>
    <source>
        <strain evidence="4">ATCC 43123 / DSM 2839 / NBRC 102507 / CH34</strain>
    </source>
</reference>
<dbReference type="InterPro" id="IPR045851">
    <property type="entry name" value="AMP-bd_C_sf"/>
</dbReference>
<sequence length="523" mass="56513">MAPQASARYGCATIAQLYTSAFRACPQALALVEDGVTLTYEALARRSYRMARLFHARGLQRQDVVAFLVGNRVEAVVAIIAAQLAGLKAVSLHPMASEEDHAFVLADAGVKALVVDDARFAARAQVLLARVANVLMMPLDDGVLGAGLASQAAAMDDAELEPGDDAAEISKISYTGGTTGRSKGILHTHRTVVTMLQAMLATYEWPQQIRYLVTTPISHASGSLILPTLLRGGTVYLCDKFSPSDFVSRVAEQRINLTFLVPTQIYALLDHAGLAEADLSSLELVLYGASPIAPSRLQEALNRIGPVFGQVYGQAEAPMTISYLSRRDHDLSRSHLLSSCGKVMVGNQVKLLDSARREVPVGEVGELCVRGPLVMDGYLNRPEENEKVFAGDWLHTGDMARRDAAGYLYIVDRAKDMIITGGFNVYPSEVEHCLAQHPAIAMSAVFGVPDEKWGESVTAIVVPKPGQTPDANELIEFVKSRKGVVNAPKTVIFAEQLPMTALGKIDRKAIRGSYWNGKDRQVA</sequence>
<keyword evidence="4" id="KW-1185">Reference proteome</keyword>
<dbReference type="eggNOG" id="COG0318">
    <property type="taxonomic scope" value="Bacteria"/>
</dbReference>
<name>Q1LGR8_CUPMC</name>
<dbReference type="InterPro" id="IPR025110">
    <property type="entry name" value="AMP-bd_C"/>
</dbReference>
<dbReference type="AlphaFoldDB" id="Q1LGR8"/>
<dbReference type="InterPro" id="IPR000873">
    <property type="entry name" value="AMP-dep_synth/lig_dom"/>
</dbReference>
<feature type="domain" description="AMP-dependent synthetase/ligase" evidence="1">
    <location>
        <begin position="23"/>
        <end position="379"/>
    </location>
</feature>
<dbReference type="PANTHER" id="PTHR43767:SF7">
    <property type="entry name" value="MEDIUM_LONG-CHAIN-FATTY-ACID--COA LIGASE FADD8"/>
    <property type="match status" value="1"/>
</dbReference>
<dbReference type="KEGG" id="rme:Rmet_3788"/>
<dbReference type="SUPFAM" id="SSF56801">
    <property type="entry name" value="Acetyl-CoA synthetase-like"/>
    <property type="match status" value="1"/>
</dbReference>